<dbReference type="InterPro" id="IPR001173">
    <property type="entry name" value="Glyco_trans_2-like"/>
</dbReference>
<gene>
    <name evidence="2" type="ORF">US91_C0011G0020</name>
</gene>
<dbReference type="InterPro" id="IPR050834">
    <property type="entry name" value="Glycosyltransf_2"/>
</dbReference>
<dbReference type="PANTHER" id="PTHR43685">
    <property type="entry name" value="GLYCOSYLTRANSFERASE"/>
    <property type="match status" value="1"/>
</dbReference>
<evidence type="ECO:0000259" key="1">
    <source>
        <dbReference type="Pfam" id="PF00535"/>
    </source>
</evidence>
<dbReference type="CDD" id="cd00761">
    <property type="entry name" value="Glyco_tranf_GTA_type"/>
    <property type="match status" value="1"/>
</dbReference>
<dbReference type="PANTHER" id="PTHR43685:SF2">
    <property type="entry name" value="GLYCOSYLTRANSFERASE 2-LIKE DOMAIN-CONTAINING PROTEIN"/>
    <property type="match status" value="1"/>
</dbReference>
<evidence type="ECO:0000313" key="2">
    <source>
        <dbReference type="EMBL" id="KKQ69650.1"/>
    </source>
</evidence>
<comment type="caution">
    <text evidence="2">The sequence shown here is derived from an EMBL/GenBank/DDBJ whole genome shotgun (WGS) entry which is preliminary data.</text>
</comment>
<dbReference type="Proteomes" id="UP000034022">
    <property type="component" value="Unassembled WGS sequence"/>
</dbReference>
<proteinExistence type="predicted"/>
<feature type="domain" description="Glycosyltransferase 2-like" evidence="1">
    <location>
        <begin position="3"/>
        <end position="127"/>
    </location>
</feature>
<dbReference type="Gene3D" id="3.90.550.10">
    <property type="entry name" value="Spore Coat Polysaccharide Biosynthesis Protein SpsA, Chain A"/>
    <property type="match status" value="1"/>
</dbReference>
<keyword evidence="2" id="KW-0808">Transferase</keyword>
<sequence length="235" mass="27390">MISIIIPLYNQADKIEKCLKSILAQTYENYEIIVVNDRSSDKLGKIVEQTKKDFGVKIEWLHNQENHGAPYSRNKGFRQSHGEYLLFCDADIILENDTLESMLEALQKNPGASYAYPSFKFGHKFFKLWEFDADKLKQMPYIHSTALIRREHFPEKGWDESLKKLQDWDLWLTMLAAGYSGVWIDRILFRIDGGGHTMSSWLPSFAYKLFPFLPSVKKYKKAMEIVKNKHGISLK</sequence>
<evidence type="ECO:0000313" key="3">
    <source>
        <dbReference type="Proteomes" id="UP000034022"/>
    </source>
</evidence>
<organism evidence="2 3">
    <name type="scientific">Candidatus Falkowbacteria bacterium GW2011_GWE1_38_31</name>
    <dbReference type="NCBI Taxonomy" id="1618638"/>
    <lineage>
        <taxon>Bacteria</taxon>
        <taxon>Candidatus Falkowiibacteriota</taxon>
    </lineage>
</organism>
<accession>A0A0G0K2I0</accession>
<name>A0A0G0K2I0_9BACT</name>
<dbReference type="GO" id="GO:0016740">
    <property type="term" value="F:transferase activity"/>
    <property type="evidence" value="ECO:0007669"/>
    <property type="project" value="UniProtKB-KW"/>
</dbReference>
<protein>
    <submittedName>
        <fullName evidence="2">Glycosyltransferase, group 2 family protein</fullName>
    </submittedName>
</protein>
<dbReference type="Pfam" id="PF00535">
    <property type="entry name" value="Glycos_transf_2"/>
    <property type="match status" value="1"/>
</dbReference>
<dbReference type="InterPro" id="IPR029044">
    <property type="entry name" value="Nucleotide-diphossugar_trans"/>
</dbReference>
<reference evidence="2 3" key="1">
    <citation type="journal article" date="2015" name="Nature">
        <title>rRNA introns, odd ribosomes, and small enigmatic genomes across a large radiation of phyla.</title>
        <authorList>
            <person name="Brown C.T."/>
            <person name="Hug L.A."/>
            <person name="Thomas B.C."/>
            <person name="Sharon I."/>
            <person name="Castelle C.J."/>
            <person name="Singh A."/>
            <person name="Wilkins M.J."/>
            <person name="Williams K.H."/>
            <person name="Banfield J.F."/>
        </authorList>
    </citation>
    <scope>NUCLEOTIDE SEQUENCE [LARGE SCALE GENOMIC DNA]</scope>
</reference>
<dbReference type="SUPFAM" id="SSF53448">
    <property type="entry name" value="Nucleotide-diphospho-sugar transferases"/>
    <property type="match status" value="1"/>
</dbReference>
<dbReference type="AlphaFoldDB" id="A0A0G0K2I0"/>
<dbReference type="EMBL" id="LBUU01000011">
    <property type="protein sequence ID" value="KKQ69650.1"/>
    <property type="molecule type" value="Genomic_DNA"/>
</dbReference>